<dbReference type="SUPFAM" id="SSF50998">
    <property type="entry name" value="Quinoprotein alcohol dehydrogenase-like"/>
    <property type="match status" value="1"/>
</dbReference>
<proteinExistence type="predicted"/>
<keyword evidence="1" id="KW-0732">Signal</keyword>
<dbReference type="InterPro" id="IPR002372">
    <property type="entry name" value="PQQ_rpt_dom"/>
</dbReference>
<dbReference type="InterPro" id="IPR015943">
    <property type="entry name" value="WD40/YVTN_repeat-like_dom_sf"/>
</dbReference>
<organism evidence="3 4">
    <name type="scientific">Micavibrio aeruginosavorus EPB</name>
    <dbReference type="NCBI Taxonomy" id="349215"/>
    <lineage>
        <taxon>Bacteria</taxon>
        <taxon>Pseudomonadati</taxon>
        <taxon>Bdellovibrionota</taxon>
        <taxon>Bdellovibrionia</taxon>
        <taxon>Bdellovibrionales</taxon>
        <taxon>Pseudobdellovibrionaceae</taxon>
        <taxon>Micavibrio</taxon>
    </lineage>
</organism>
<dbReference type="PANTHER" id="PTHR34512:SF30">
    <property type="entry name" value="OUTER MEMBRANE PROTEIN ASSEMBLY FACTOR BAMB"/>
    <property type="match status" value="1"/>
</dbReference>
<dbReference type="SMART" id="SM00564">
    <property type="entry name" value="PQQ"/>
    <property type="match status" value="6"/>
</dbReference>
<protein>
    <submittedName>
        <fullName evidence="3">Outer membrane protein YfgL, lipoprotein component of the protein assembly complex (Forms a complex with YaeT, YfiO, and NlpB)</fullName>
    </submittedName>
</protein>
<dbReference type="PATRIC" id="fig|349215.9.peg.327"/>
<dbReference type="RefSeq" id="WP_015466726.1">
    <property type="nucleotide sequence ID" value="NC_020812.1"/>
</dbReference>
<dbReference type="EMBL" id="CP003538">
    <property type="protein sequence ID" value="AGH97167.1"/>
    <property type="molecule type" value="Genomic_DNA"/>
</dbReference>
<feature type="domain" description="Pyrrolo-quinoline quinone repeat" evidence="2">
    <location>
        <begin position="124"/>
        <end position="358"/>
    </location>
</feature>
<evidence type="ECO:0000313" key="4">
    <source>
        <dbReference type="Proteomes" id="UP000011932"/>
    </source>
</evidence>
<keyword evidence="3" id="KW-0449">Lipoprotein</keyword>
<evidence type="ECO:0000259" key="2">
    <source>
        <dbReference type="Pfam" id="PF13360"/>
    </source>
</evidence>
<dbReference type="HOGENOM" id="CLU_027480_3_0_5"/>
<dbReference type="Proteomes" id="UP000011932">
    <property type="component" value="Chromosome"/>
</dbReference>
<dbReference type="OrthoDB" id="5290752at2"/>
<dbReference type="AlphaFoldDB" id="M4VCP9"/>
<evidence type="ECO:0000313" key="3">
    <source>
        <dbReference type="EMBL" id="AGH97167.1"/>
    </source>
</evidence>
<dbReference type="KEGG" id="man:A11S_332"/>
<dbReference type="Gene3D" id="2.130.10.10">
    <property type="entry name" value="YVTN repeat-like/Quinoprotein amine dehydrogenase"/>
    <property type="match status" value="1"/>
</dbReference>
<dbReference type="InterPro" id="IPR018391">
    <property type="entry name" value="PQQ_b-propeller_rpt"/>
</dbReference>
<reference evidence="3 4" key="1">
    <citation type="journal article" date="2013" name="ISME J.">
        <title>By their genes ye shall know them: genomic signatures of predatory bacteria.</title>
        <authorList>
            <person name="Pasternak Z."/>
            <person name="Pietrokovski S."/>
            <person name="Rotem O."/>
            <person name="Gophna U."/>
            <person name="Lurie-Weinberger M.N."/>
            <person name="Jurkevitch E."/>
        </authorList>
    </citation>
    <scope>NUCLEOTIDE SEQUENCE [LARGE SCALE GENOMIC DNA]</scope>
    <source>
        <strain evidence="3">EPB</strain>
    </source>
</reference>
<feature type="domain" description="Pyrrolo-quinoline quinone repeat" evidence="2">
    <location>
        <begin position="378"/>
        <end position="439"/>
    </location>
</feature>
<dbReference type="PROSITE" id="PS51257">
    <property type="entry name" value="PROKAR_LIPOPROTEIN"/>
    <property type="match status" value="1"/>
</dbReference>
<accession>M4VCP9</accession>
<sequence>MKRFSLHLLLLGTALTLAACGSSDDKAPLPGTRISVLEMQRALEPDDIALDAQGFIAPQPWKNEFWPQTGGYPNHAMQHLSLSEGSLNRVWKANIGDGGNDRLPLVSQPVVIDGRIYTIDTRAEMSAFDVTSGKRLWSVDIAPEAEEGEPVIAGGIAYSQGQLFVTNGYAEILVMNPKDGTIAWRKPLPAPSRAAPTVMDGRVFVMTLDNKLLALNTADGALLWEFSGLAETTGLLGAASPAASREMVVPAFSSGEIFALRVENGSVAWTDNLTSFRRTGGLSGMAAIRGLPVLDKGMVIAVSYGGRIAAIDERTGARVWQRDIPGSETPWVAGNHVFMITANNELIGMSRDSGAIAWVKPLPKYEDPDDRKGAITWTGPVLAGGRLFVASSHGYVLEVSPATGEGTSEWRTEGPVHIAPIVAGDTLYILSDNGTLAAYK</sequence>
<name>M4VCP9_9BACT</name>
<dbReference type="InterPro" id="IPR011047">
    <property type="entry name" value="Quinoprotein_ADH-like_sf"/>
</dbReference>
<gene>
    <name evidence="3" type="ORF">A11S_332</name>
</gene>
<dbReference type="PANTHER" id="PTHR34512">
    <property type="entry name" value="CELL SURFACE PROTEIN"/>
    <property type="match status" value="1"/>
</dbReference>
<feature type="chain" id="PRO_5004060144" evidence="1">
    <location>
        <begin position="19"/>
        <end position="440"/>
    </location>
</feature>
<feature type="signal peptide" evidence="1">
    <location>
        <begin position="1"/>
        <end position="18"/>
    </location>
</feature>
<evidence type="ECO:0000256" key="1">
    <source>
        <dbReference type="SAM" id="SignalP"/>
    </source>
</evidence>
<dbReference type="STRING" id="349215.A11S_332"/>
<dbReference type="Pfam" id="PF13360">
    <property type="entry name" value="PQQ_2"/>
    <property type="match status" value="2"/>
</dbReference>